<name>A0A8X6TGF0_NEPPI</name>
<dbReference type="EMBL" id="BMAW01060969">
    <property type="protein sequence ID" value="GFT28912.1"/>
    <property type="molecule type" value="Genomic_DNA"/>
</dbReference>
<accession>A0A8X6TGF0</accession>
<dbReference type="Proteomes" id="UP000887013">
    <property type="component" value="Unassembled WGS sequence"/>
</dbReference>
<reference evidence="2" key="1">
    <citation type="submission" date="2020-08" db="EMBL/GenBank/DDBJ databases">
        <title>Multicomponent nature underlies the extraordinary mechanical properties of spider dragline silk.</title>
        <authorList>
            <person name="Kono N."/>
            <person name="Nakamura H."/>
            <person name="Mori M."/>
            <person name="Yoshida Y."/>
            <person name="Ohtoshi R."/>
            <person name="Malay A.D."/>
            <person name="Moran D.A.P."/>
            <person name="Tomita M."/>
            <person name="Numata K."/>
            <person name="Arakawa K."/>
        </authorList>
    </citation>
    <scope>NUCLEOTIDE SEQUENCE</scope>
</reference>
<evidence type="ECO:0000256" key="1">
    <source>
        <dbReference type="SAM" id="MobiDB-lite"/>
    </source>
</evidence>
<protein>
    <submittedName>
        <fullName evidence="2">Uncharacterized protein</fullName>
    </submittedName>
</protein>
<feature type="region of interest" description="Disordered" evidence="1">
    <location>
        <begin position="24"/>
        <end position="106"/>
    </location>
</feature>
<keyword evidence="4" id="KW-1185">Reference proteome</keyword>
<feature type="compositionally biased region" description="Basic and acidic residues" evidence="1">
    <location>
        <begin position="43"/>
        <end position="53"/>
    </location>
</feature>
<dbReference type="EMBL" id="BMAW01104066">
    <property type="protein sequence ID" value="GFT12188.1"/>
    <property type="molecule type" value="Genomic_DNA"/>
</dbReference>
<comment type="caution">
    <text evidence="2">The sequence shown here is derived from an EMBL/GenBank/DDBJ whole genome shotgun (WGS) entry which is preliminary data.</text>
</comment>
<proteinExistence type="predicted"/>
<gene>
    <name evidence="3" type="ORF">NPIL_159121</name>
    <name evidence="2" type="ORF">NPIL_544931</name>
</gene>
<feature type="compositionally biased region" description="Gly residues" evidence="1">
    <location>
        <begin position="28"/>
        <end position="39"/>
    </location>
</feature>
<evidence type="ECO:0000313" key="4">
    <source>
        <dbReference type="Proteomes" id="UP000887013"/>
    </source>
</evidence>
<evidence type="ECO:0000313" key="3">
    <source>
        <dbReference type="EMBL" id="GFT28912.1"/>
    </source>
</evidence>
<evidence type="ECO:0000313" key="2">
    <source>
        <dbReference type="EMBL" id="GFT12188.1"/>
    </source>
</evidence>
<dbReference type="AlphaFoldDB" id="A0A8X6TGF0"/>
<feature type="compositionally biased region" description="Basic and acidic residues" evidence="1">
    <location>
        <begin position="68"/>
        <end position="99"/>
    </location>
</feature>
<sequence length="106" mass="11140">MHIFRLTKQNRTQFFFHQEYSSLEISGGDAGSGDRGGSAGSRDACDAHSRGNKDILCSGDDACGDSGRTGDPRSGDDVYGKDGGGDGDSGRGDNRDGKGGIRHSRR</sequence>
<organism evidence="2 4">
    <name type="scientific">Nephila pilipes</name>
    <name type="common">Giant wood spider</name>
    <name type="synonym">Nephila maculata</name>
    <dbReference type="NCBI Taxonomy" id="299642"/>
    <lineage>
        <taxon>Eukaryota</taxon>
        <taxon>Metazoa</taxon>
        <taxon>Ecdysozoa</taxon>
        <taxon>Arthropoda</taxon>
        <taxon>Chelicerata</taxon>
        <taxon>Arachnida</taxon>
        <taxon>Araneae</taxon>
        <taxon>Araneomorphae</taxon>
        <taxon>Entelegynae</taxon>
        <taxon>Araneoidea</taxon>
        <taxon>Nephilidae</taxon>
        <taxon>Nephila</taxon>
    </lineage>
</organism>